<protein>
    <recommendedName>
        <fullName evidence="3">5'-3' exonuclease domain-containing protein</fullName>
    </recommendedName>
</protein>
<dbReference type="SUPFAM" id="SSF47807">
    <property type="entry name" value="5' to 3' exonuclease, C-terminal subdomain"/>
    <property type="match status" value="1"/>
</dbReference>
<dbReference type="InterPro" id="IPR020046">
    <property type="entry name" value="5-3_exonucl_a-hlix_arch_N"/>
</dbReference>
<dbReference type="SMART" id="SM00475">
    <property type="entry name" value="53EXOc"/>
    <property type="match status" value="1"/>
</dbReference>
<proteinExistence type="predicted"/>
<keyword evidence="2" id="KW-0378">Hydrolase</keyword>
<dbReference type="InterPro" id="IPR036279">
    <property type="entry name" value="5-3_exonuclease_C_sf"/>
</dbReference>
<dbReference type="Pfam" id="PF02739">
    <property type="entry name" value="5_3_exonuc_N"/>
    <property type="match status" value="1"/>
</dbReference>
<dbReference type="InterPro" id="IPR002421">
    <property type="entry name" value="5-3_exonuclease"/>
</dbReference>
<dbReference type="InterPro" id="IPR038969">
    <property type="entry name" value="FEN"/>
</dbReference>
<evidence type="ECO:0000256" key="2">
    <source>
        <dbReference type="ARBA" id="ARBA00022801"/>
    </source>
</evidence>
<evidence type="ECO:0000256" key="1">
    <source>
        <dbReference type="ARBA" id="ARBA00022722"/>
    </source>
</evidence>
<dbReference type="AlphaFoldDB" id="A0A6C0DX43"/>
<evidence type="ECO:0000259" key="3">
    <source>
        <dbReference type="SMART" id="SM00475"/>
    </source>
</evidence>
<evidence type="ECO:0000313" key="4">
    <source>
        <dbReference type="EMBL" id="QHT20991.1"/>
    </source>
</evidence>
<dbReference type="GO" id="GO:0008409">
    <property type="term" value="F:5'-3' exonuclease activity"/>
    <property type="evidence" value="ECO:0007669"/>
    <property type="project" value="InterPro"/>
</dbReference>
<reference evidence="4" key="1">
    <citation type="journal article" date="2020" name="Nature">
        <title>Giant virus diversity and host interactions through global metagenomics.</title>
        <authorList>
            <person name="Schulz F."/>
            <person name="Roux S."/>
            <person name="Paez-Espino D."/>
            <person name="Jungbluth S."/>
            <person name="Walsh D.A."/>
            <person name="Denef V.J."/>
            <person name="McMahon K.D."/>
            <person name="Konstantinidis K.T."/>
            <person name="Eloe-Fadrosh E.A."/>
            <person name="Kyrpides N.C."/>
            <person name="Woyke T."/>
        </authorList>
    </citation>
    <scope>NUCLEOTIDE SEQUENCE</scope>
    <source>
        <strain evidence="4">GVMAG-M-3300023174-75</strain>
    </source>
</reference>
<dbReference type="PANTHER" id="PTHR42646">
    <property type="entry name" value="FLAP ENDONUCLEASE XNI"/>
    <property type="match status" value="1"/>
</dbReference>
<dbReference type="InterPro" id="IPR029060">
    <property type="entry name" value="PIN-like_dom_sf"/>
</dbReference>
<dbReference type="EMBL" id="MN739684">
    <property type="protein sequence ID" value="QHT20991.1"/>
    <property type="molecule type" value="Genomic_DNA"/>
</dbReference>
<dbReference type="Gene3D" id="3.40.50.1010">
    <property type="entry name" value="5'-nuclease"/>
    <property type="match status" value="1"/>
</dbReference>
<name>A0A6C0DX43_9ZZZZ</name>
<dbReference type="SUPFAM" id="SSF88723">
    <property type="entry name" value="PIN domain-like"/>
    <property type="match status" value="1"/>
</dbReference>
<dbReference type="GO" id="GO:0033567">
    <property type="term" value="P:DNA replication, Okazaki fragment processing"/>
    <property type="evidence" value="ECO:0007669"/>
    <property type="project" value="InterPro"/>
</dbReference>
<dbReference type="GO" id="GO:0017108">
    <property type="term" value="F:5'-flap endonuclease activity"/>
    <property type="evidence" value="ECO:0007669"/>
    <property type="project" value="InterPro"/>
</dbReference>
<organism evidence="4">
    <name type="scientific">viral metagenome</name>
    <dbReference type="NCBI Taxonomy" id="1070528"/>
    <lineage>
        <taxon>unclassified sequences</taxon>
        <taxon>metagenomes</taxon>
        <taxon>organismal metagenomes</taxon>
    </lineage>
</organism>
<dbReference type="PANTHER" id="PTHR42646:SF2">
    <property type="entry name" value="5'-3' EXONUCLEASE FAMILY PROTEIN"/>
    <property type="match status" value="1"/>
</dbReference>
<keyword evidence="1" id="KW-0540">Nuclease</keyword>
<accession>A0A6C0DX43</accession>
<dbReference type="GO" id="GO:0003677">
    <property type="term" value="F:DNA binding"/>
    <property type="evidence" value="ECO:0007669"/>
    <property type="project" value="InterPro"/>
</dbReference>
<feature type="domain" description="5'-3' exonuclease" evidence="3">
    <location>
        <begin position="4"/>
        <end position="267"/>
    </location>
</feature>
<sequence>MEQTKTFMLIDTSYWIFYRYYAILQWWNHAKTEEALPENHFDSAEFVEKFTKTFLESLELLKKKLKLRAKDTILTTLAVRDCPRKNIWRHKLYPHYKETRSQDNAFNGAPFFKYIYQNNNQKLHDAGVNHILQFPNLEADDIIAIVKLELRAKYPNAKIYIIANDHDYLQILDDQTEIVNFQYKYLKESKKVFDEPAKNLFYKIVLGDKSDNIMPVFKKCGPKTCEKYYTNSEAFNDALLKEVGAREKYELNKKLVSFEEIPHDLVECFKKDNIEVLGNL</sequence>